<sequence>MAPRVTLLDAHVLDDHISKIFIGQTLKVFKFLPGPAKNLPFLERQLQSWVLNNCELEVNVILQFLLKYYSVTKSKATFGQQMLGVRFKPDQLTDTKLALFQLFTVGAEYIQSKVESPSKNYLNNINALHLIVDVLKVASFLNFLIFLQQGKYPTLTQRLLSLSQESTRKRNIEYTYMTRELLWHGFSEMLQWELLLFTLPLINYQSLKHKVFRLMHSSSQHIDKKWIEKMPFICARTVCSICQEKPVLPHHIKCSHVFCFYCISSMRMVDEKFECPECYHFDINIIPVILD</sequence>
<evidence type="ECO:0000256" key="4">
    <source>
        <dbReference type="ARBA" id="ARBA00022448"/>
    </source>
</evidence>
<dbReference type="InterPro" id="IPR006845">
    <property type="entry name" value="Pex_N"/>
</dbReference>
<evidence type="ECO:0000256" key="14">
    <source>
        <dbReference type="ARBA" id="ARBA00023140"/>
    </source>
</evidence>
<evidence type="ECO:0000256" key="1">
    <source>
        <dbReference type="ARBA" id="ARBA00004585"/>
    </source>
</evidence>
<accession>A0A6G0ZMK9</accession>
<evidence type="ECO:0000256" key="6">
    <source>
        <dbReference type="ARBA" id="ARBA00022692"/>
    </source>
</evidence>
<evidence type="ECO:0000313" key="21">
    <source>
        <dbReference type="Proteomes" id="UP000478052"/>
    </source>
</evidence>
<keyword evidence="7" id="KW-0479">Metal-binding</keyword>
<comment type="catalytic activity">
    <reaction evidence="16">
        <text>[E2 ubiquitin-conjugating enzyme]-S-ubiquitinyl-L-cysteine + [acceptor protein]-L-cysteine = [E2 ubiquitin-conjugating enzyme]-L-cysteine + [acceptor protein]-S-ubiquitinyl-L-cysteine.</text>
        <dbReference type="EC" id="2.3.2.36"/>
    </reaction>
</comment>
<keyword evidence="11" id="KW-0653">Protein transport</keyword>
<evidence type="ECO:0000256" key="13">
    <source>
        <dbReference type="ARBA" id="ARBA00023136"/>
    </source>
</evidence>
<dbReference type="SUPFAM" id="SSF57850">
    <property type="entry name" value="RING/U-box"/>
    <property type="match status" value="1"/>
</dbReference>
<dbReference type="InterPro" id="IPR013083">
    <property type="entry name" value="Znf_RING/FYVE/PHD"/>
</dbReference>
<dbReference type="InterPro" id="IPR025654">
    <property type="entry name" value="PEX2/10"/>
</dbReference>
<dbReference type="AlphaFoldDB" id="A0A6G0ZMK9"/>
<dbReference type="EMBL" id="VUJU01000181">
    <property type="protein sequence ID" value="KAF0772397.1"/>
    <property type="molecule type" value="Genomic_DNA"/>
</dbReference>
<keyword evidence="8 18" id="KW-0863">Zinc-finger</keyword>
<dbReference type="GO" id="GO:0008270">
    <property type="term" value="F:zinc ion binding"/>
    <property type="evidence" value="ECO:0007669"/>
    <property type="project" value="UniProtKB-KW"/>
</dbReference>
<comment type="similarity">
    <text evidence="3">Belongs to the pex2/pex10/pex12 family.</text>
</comment>
<dbReference type="GO" id="GO:0061630">
    <property type="term" value="F:ubiquitin protein ligase activity"/>
    <property type="evidence" value="ECO:0007669"/>
    <property type="project" value="UniProtKB-EC"/>
</dbReference>
<dbReference type="PROSITE" id="PS50089">
    <property type="entry name" value="ZF_RING_2"/>
    <property type="match status" value="1"/>
</dbReference>
<evidence type="ECO:0000256" key="8">
    <source>
        <dbReference type="ARBA" id="ARBA00022771"/>
    </source>
</evidence>
<dbReference type="Proteomes" id="UP000478052">
    <property type="component" value="Unassembled WGS sequence"/>
</dbReference>
<keyword evidence="9" id="KW-0833">Ubl conjugation pathway</keyword>
<evidence type="ECO:0000256" key="10">
    <source>
        <dbReference type="ARBA" id="ARBA00022833"/>
    </source>
</evidence>
<protein>
    <recommendedName>
        <fullName evidence="17">RING-type E3 ubiquitin transferase (cysteine targeting)</fullName>
        <ecNumber evidence="17">2.3.2.36</ecNumber>
    </recommendedName>
    <alternativeName>
        <fullName evidence="15">Peroxin-2</fullName>
    </alternativeName>
</protein>
<gene>
    <name evidence="20" type="ORF">FWK35_00004332</name>
</gene>
<comment type="subcellular location">
    <subcellularLocation>
        <location evidence="1">Peroxisome membrane</location>
        <topology evidence="1">Multi-pass membrane protein</topology>
    </subcellularLocation>
</comment>
<keyword evidence="4" id="KW-0813">Transport</keyword>
<name>A0A6G0ZMK9_APHCR</name>
<comment type="pathway">
    <text evidence="2">Protein modification; protein ubiquitination.</text>
</comment>
<dbReference type="EC" id="2.3.2.36" evidence="17"/>
<keyword evidence="21" id="KW-1185">Reference proteome</keyword>
<feature type="domain" description="RING-type" evidence="19">
    <location>
        <begin position="239"/>
        <end position="278"/>
    </location>
</feature>
<dbReference type="Pfam" id="PF00097">
    <property type="entry name" value="zf-C3HC4"/>
    <property type="match status" value="1"/>
</dbReference>
<keyword evidence="14" id="KW-0576">Peroxisome</keyword>
<evidence type="ECO:0000259" key="19">
    <source>
        <dbReference type="PROSITE" id="PS50089"/>
    </source>
</evidence>
<dbReference type="GO" id="GO:0016558">
    <property type="term" value="P:protein import into peroxisome matrix"/>
    <property type="evidence" value="ECO:0007669"/>
    <property type="project" value="InterPro"/>
</dbReference>
<dbReference type="Pfam" id="PF04757">
    <property type="entry name" value="Pex2_Pex12"/>
    <property type="match status" value="1"/>
</dbReference>
<evidence type="ECO:0000256" key="17">
    <source>
        <dbReference type="ARBA" id="ARBA00034523"/>
    </source>
</evidence>
<dbReference type="PANTHER" id="PTHR48178">
    <property type="entry name" value="PEROXISOME BIOGENESIS FACTOR 2"/>
    <property type="match status" value="1"/>
</dbReference>
<dbReference type="Gene3D" id="3.30.40.10">
    <property type="entry name" value="Zinc/RING finger domain, C3HC4 (zinc finger)"/>
    <property type="match status" value="1"/>
</dbReference>
<keyword evidence="5" id="KW-0808">Transferase</keyword>
<evidence type="ECO:0000313" key="20">
    <source>
        <dbReference type="EMBL" id="KAF0772397.1"/>
    </source>
</evidence>
<evidence type="ECO:0000256" key="7">
    <source>
        <dbReference type="ARBA" id="ARBA00022723"/>
    </source>
</evidence>
<dbReference type="InterPro" id="IPR018957">
    <property type="entry name" value="Znf_C3HC4_RING-type"/>
</dbReference>
<keyword evidence="10" id="KW-0862">Zinc</keyword>
<dbReference type="PANTHER" id="PTHR48178:SF1">
    <property type="entry name" value="PEROXISOME BIOGENESIS FACTOR 2"/>
    <property type="match status" value="1"/>
</dbReference>
<dbReference type="InterPro" id="IPR001841">
    <property type="entry name" value="Znf_RING"/>
</dbReference>
<dbReference type="SMART" id="SM00184">
    <property type="entry name" value="RING"/>
    <property type="match status" value="1"/>
</dbReference>
<reference evidence="20 21" key="1">
    <citation type="submission" date="2019-08" db="EMBL/GenBank/DDBJ databases">
        <title>Whole genome of Aphis craccivora.</title>
        <authorList>
            <person name="Voronova N.V."/>
            <person name="Shulinski R.S."/>
            <person name="Bandarenka Y.V."/>
            <person name="Zhorov D.G."/>
            <person name="Warner D."/>
        </authorList>
    </citation>
    <scope>NUCLEOTIDE SEQUENCE [LARGE SCALE GENOMIC DNA]</scope>
    <source>
        <strain evidence="20">180601</strain>
        <tissue evidence="20">Whole Body</tissue>
    </source>
</reference>
<evidence type="ECO:0000256" key="15">
    <source>
        <dbReference type="ARBA" id="ARBA00032511"/>
    </source>
</evidence>
<dbReference type="PROSITE" id="PS00518">
    <property type="entry name" value="ZF_RING_1"/>
    <property type="match status" value="1"/>
</dbReference>
<evidence type="ECO:0000256" key="18">
    <source>
        <dbReference type="PROSITE-ProRule" id="PRU00175"/>
    </source>
</evidence>
<evidence type="ECO:0000256" key="11">
    <source>
        <dbReference type="ARBA" id="ARBA00022927"/>
    </source>
</evidence>
<evidence type="ECO:0000256" key="2">
    <source>
        <dbReference type="ARBA" id="ARBA00004906"/>
    </source>
</evidence>
<evidence type="ECO:0000256" key="9">
    <source>
        <dbReference type="ARBA" id="ARBA00022786"/>
    </source>
</evidence>
<evidence type="ECO:0000256" key="3">
    <source>
        <dbReference type="ARBA" id="ARBA00008704"/>
    </source>
</evidence>
<evidence type="ECO:0000256" key="5">
    <source>
        <dbReference type="ARBA" id="ARBA00022679"/>
    </source>
</evidence>
<keyword evidence="13" id="KW-0472">Membrane</keyword>
<dbReference type="GO" id="GO:0005778">
    <property type="term" value="C:peroxisomal membrane"/>
    <property type="evidence" value="ECO:0007669"/>
    <property type="project" value="UniProtKB-SubCell"/>
</dbReference>
<keyword evidence="12" id="KW-1133">Transmembrane helix</keyword>
<organism evidence="20 21">
    <name type="scientific">Aphis craccivora</name>
    <name type="common">Cowpea aphid</name>
    <dbReference type="NCBI Taxonomy" id="307492"/>
    <lineage>
        <taxon>Eukaryota</taxon>
        <taxon>Metazoa</taxon>
        <taxon>Ecdysozoa</taxon>
        <taxon>Arthropoda</taxon>
        <taxon>Hexapoda</taxon>
        <taxon>Insecta</taxon>
        <taxon>Pterygota</taxon>
        <taxon>Neoptera</taxon>
        <taxon>Paraneoptera</taxon>
        <taxon>Hemiptera</taxon>
        <taxon>Sternorrhyncha</taxon>
        <taxon>Aphidomorpha</taxon>
        <taxon>Aphidoidea</taxon>
        <taxon>Aphididae</taxon>
        <taxon>Aphidini</taxon>
        <taxon>Aphis</taxon>
        <taxon>Aphis</taxon>
    </lineage>
</organism>
<evidence type="ECO:0000256" key="12">
    <source>
        <dbReference type="ARBA" id="ARBA00022989"/>
    </source>
</evidence>
<dbReference type="OrthoDB" id="1701437at2759"/>
<keyword evidence="6" id="KW-0812">Transmembrane</keyword>
<proteinExistence type="inferred from homology"/>
<dbReference type="InterPro" id="IPR017907">
    <property type="entry name" value="Znf_RING_CS"/>
</dbReference>
<comment type="caution">
    <text evidence="20">The sequence shown here is derived from an EMBL/GenBank/DDBJ whole genome shotgun (WGS) entry which is preliminary data.</text>
</comment>
<evidence type="ECO:0000256" key="16">
    <source>
        <dbReference type="ARBA" id="ARBA00034438"/>
    </source>
</evidence>